<keyword evidence="11" id="KW-1185">Reference proteome</keyword>
<dbReference type="InterPro" id="IPR037062">
    <property type="entry name" value="Malic_N_dom_sf"/>
</dbReference>
<dbReference type="RefSeq" id="WP_092234912.1">
    <property type="nucleotide sequence ID" value="NZ_FNLL01000007.1"/>
</dbReference>
<keyword evidence="4" id="KW-0560">Oxidoreductase</keyword>
<dbReference type="InterPro" id="IPR045213">
    <property type="entry name" value="Malic_NAD-bd_bact_type"/>
</dbReference>
<dbReference type="SUPFAM" id="SSF51735">
    <property type="entry name" value="NAD(P)-binding Rossmann-fold domains"/>
    <property type="match status" value="1"/>
</dbReference>
<dbReference type="InterPro" id="IPR051674">
    <property type="entry name" value="Malate_Decarboxylase"/>
</dbReference>
<protein>
    <submittedName>
        <fullName evidence="10">Malate dehydrogenase (Oxaloacetate-decarboxylating)(NADP+)</fullName>
    </submittedName>
</protein>
<dbReference type="InterPro" id="IPR036291">
    <property type="entry name" value="NAD(P)-bd_dom_sf"/>
</dbReference>
<dbReference type="GO" id="GO:0051287">
    <property type="term" value="F:NAD binding"/>
    <property type="evidence" value="ECO:0007669"/>
    <property type="project" value="InterPro"/>
</dbReference>
<evidence type="ECO:0000256" key="6">
    <source>
        <dbReference type="PIRSR" id="PIRSR000106-2"/>
    </source>
</evidence>
<dbReference type="SUPFAM" id="SSF53223">
    <property type="entry name" value="Aminoacid dehydrogenase-like, N-terminal domain"/>
    <property type="match status" value="1"/>
</dbReference>
<feature type="domain" description="Malic enzyme N-terminal" evidence="9">
    <location>
        <begin position="17"/>
        <end position="150"/>
    </location>
</feature>
<keyword evidence="3 7" id="KW-0479">Metal-binding</keyword>
<dbReference type="EMBL" id="FNLL01000007">
    <property type="protein sequence ID" value="SDU37338.1"/>
    <property type="molecule type" value="Genomic_DNA"/>
</dbReference>
<dbReference type="GO" id="GO:0004470">
    <property type="term" value="F:malic enzyme activity"/>
    <property type="evidence" value="ECO:0007669"/>
    <property type="project" value="InterPro"/>
</dbReference>
<dbReference type="GO" id="GO:0046872">
    <property type="term" value="F:metal ion binding"/>
    <property type="evidence" value="ECO:0007669"/>
    <property type="project" value="UniProtKB-KW"/>
</dbReference>
<comment type="cofactor">
    <cofactor evidence="1">
        <name>Mn(2+)</name>
        <dbReference type="ChEBI" id="CHEBI:29035"/>
    </cofactor>
</comment>
<feature type="active site" description="Proton donor" evidence="5">
    <location>
        <position position="38"/>
    </location>
</feature>
<dbReference type="InterPro" id="IPR012302">
    <property type="entry name" value="Malic_NAD-bd"/>
</dbReference>
<accession>A0A1H2I0M4</accession>
<dbReference type="Proteomes" id="UP000199608">
    <property type="component" value="Unassembled WGS sequence"/>
</dbReference>
<evidence type="ECO:0000313" key="11">
    <source>
        <dbReference type="Proteomes" id="UP000199608"/>
    </source>
</evidence>
<evidence type="ECO:0000256" key="3">
    <source>
        <dbReference type="ARBA" id="ARBA00022723"/>
    </source>
</evidence>
<evidence type="ECO:0000259" key="9">
    <source>
        <dbReference type="SMART" id="SM01274"/>
    </source>
</evidence>
<dbReference type="AlphaFoldDB" id="A0A1H2I0M4"/>
<evidence type="ECO:0000256" key="1">
    <source>
        <dbReference type="ARBA" id="ARBA00001936"/>
    </source>
</evidence>
<feature type="binding site" evidence="6">
    <location>
        <position position="286"/>
    </location>
    <ligand>
        <name>(S)-malate</name>
        <dbReference type="ChEBI" id="CHEBI:15589"/>
    </ligand>
</feature>
<dbReference type="Gene3D" id="3.40.50.10380">
    <property type="entry name" value="Malic enzyme, N-terminal domain"/>
    <property type="match status" value="1"/>
</dbReference>
<evidence type="ECO:0000313" key="10">
    <source>
        <dbReference type="EMBL" id="SDU37338.1"/>
    </source>
</evidence>
<dbReference type="PIRSF" id="PIRSF000106">
    <property type="entry name" value="ME"/>
    <property type="match status" value="1"/>
</dbReference>
<comment type="cofactor">
    <cofactor evidence="7">
        <name>Mg(2+)</name>
        <dbReference type="ChEBI" id="CHEBI:18420"/>
    </cofactor>
    <cofactor evidence="7">
        <name>Mn(2+)</name>
        <dbReference type="ChEBI" id="CHEBI:29035"/>
    </cofactor>
    <text evidence="7">Divalent metal cations. Prefers magnesium or manganese.</text>
</comment>
<dbReference type="InterPro" id="IPR046346">
    <property type="entry name" value="Aminoacid_DH-like_N_sf"/>
</dbReference>
<dbReference type="SMART" id="SM01274">
    <property type="entry name" value="malic"/>
    <property type="match status" value="1"/>
</dbReference>
<evidence type="ECO:0000259" key="8">
    <source>
        <dbReference type="SMART" id="SM00919"/>
    </source>
</evidence>
<evidence type="ECO:0000256" key="7">
    <source>
        <dbReference type="PIRSR" id="PIRSR000106-3"/>
    </source>
</evidence>
<evidence type="ECO:0000256" key="2">
    <source>
        <dbReference type="ARBA" id="ARBA00008785"/>
    </source>
</evidence>
<dbReference type="PANTHER" id="PTHR43237:SF4">
    <property type="entry name" value="NADP-DEPENDENT MALIC ENZYME"/>
    <property type="match status" value="1"/>
</dbReference>
<reference evidence="11" key="1">
    <citation type="submission" date="2016-10" db="EMBL/GenBank/DDBJ databases">
        <authorList>
            <person name="Varghese N."/>
            <person name="Submissions S."/>
        </authorList>
    </citation>
    <scope>NUCLEOTIDE SEQUENCE [LARGE SCALE GENOMIC DNA]</scope>
    <source>
        <strain evidence="11">DSM 3384</strain>
    </source>
</reference>
<name>A0A1H2I0M4_9BACT</name>
<dbReference type="FunFam" id="3.40.50.720:FF:000095">
    <property type="entry name" value="NADP-dependent malic enzyme"/>
    <property type="match status" value="1"/>
</dbReference>
<dbReference type="FunFam" id="3.40.50.10380:FF:000003">
    <property type="entry name" value="NADP-dependent malic enzyme"/>
    <property type="match status" value="1"/>
</dbReference>
<gene>
    <name evidence="10" type="ORF">SAMN04487931_107143</name>
</gene>
<dbReference type="GO" id="GO:0016616">
    <property type="term" value="F:oxidoreductase activity, acting on the CH-OH group of donors, NAD or NADP as acceptor"/>
    <property type="evidence" value="ECO:0007669"/>
    <property type="project" value="InterPro"/>
</dbReference>
<dbReference type="InterPro" id="IPR001891">
    <property type="entry name" value="Malic_OxRdtase"/>
</dbReference>
<comment type="similarity">
    <text evidence="2">Belongs to the malic enzymes family.</text>
</comment>
<dbReference type="PANTHER" id="PTHR43237">
    <property type="entry name" value="NADP-DEPENDENT MALIC ENZYME"/>
    <property type="match status" value="1"/>
</dbReference>
<proteinExistence type="inferred from homology"/>
<feature type="binding site" evidence="7">
    <location>
        <position position="135"/>
    </location>
    <ligand>
        <name>a divalent metal cation</name>
        <dbReference type="ChEBI" id="CHEBI:60240"/>
    </ligand>
</feature>
<organism evidence="10 11">
    <name type="scientific">Desulfobacula phenolica</name>
    <dbReference type="NCBI Taxonomy" id="90732"/>
    <lineage>
        <taxon>Bacteria</taxon>
        <taxon>Pseudomonadati</taxon>
        <taxon>Thermodesulfobacteriota</taxon>
        <taxon>Desulfobacteria</taxon>
        <taxon>Desulfobacterales</taxon>
        <taxon>Desulfobacteraceae</taxon>
        <taxon>Desulfobacula</taxon>
    </lineage>
</organism>
<evidence type="ECO:0000256" key="4">
    <source>
        <dbReference type="ARBA" id="ARBA00023002"/>
    </source>
</evidence>
<dbReference type="Gene3D" id="3.40.50.720">
    <property type="entry name" value="NAD(P)-binding Rossmann-like Domain"/>
    <property type="match status" value="1"/>
</dbReference>
<dbReference type="Pfam" id="PF00390">
    <property type="entry name" value="malic"/>
    <property type="match status" value="1"/>
</dbReference>
<dbReference type="CDD" id="cd05311">
    <property type="entry name" value="NAD_bind_2_malic_enz"/>
    <property type="match status" value="1"/>
</dbReference>
<dbReference type="Pfam" id="PF03949">
    <property type="entry name" value="Malic_M"/>
    <property type="match status" value="1"/>
</dbReference>
<dbReference type="InterPro" id="IPR012301">
    <property type="entry name" value="Malic_N_dom"/>
</dbReference>
<feature type="active site" description="Proton acceptor" evidence="5">
    <location>
        <position position="93"/>
    </location>
</feature>
<feature type="binding site" evidence="6">
    <location>
        <position position="317"/>
    </location>
    <ligand>
        <name>(S)-malate</name>
        <dbReference type="ChEBI" id="CHEBI:15589"/>
    </ligand>
</feature>
<feature type="binding site" evidence="7">
    <location>
        <position position="161"/>
    </location>
    <ligand>
        <name>a divalent metal cation</name>
        <dbReference type="ChEBI" id="CHEBI:60240"/>
    </ligand>
</feature>
<feature type="binding site" evidence="7">
    <location>
        <position position="136"/>
    </location>
    <ligand>
        <name>a divalent metal cation</name>
        <dbReference type="ChEBI" id="CHEBI:60240"/>
    </ligand>
</feature>
<dbReference type="SMART" id="SM00919">
    <property type="entry name" value="Malic_M"/>
    <property type="match status" value="1"/>
</dbReference>
<sequence length="433" mass="47379">MEQFEQNVFDYHCTPVAGKIQVMPTKPCQTAEDLSMAYTPGVALPVRDIADNPDTARLHTCRQNLVAVVSNGTAILGLGNLGALASKPVMEGKGVLFKRFADVDVFDIELNTEDPEKIIDIVKIMELTFGGINLEDIKAPECFEIEETLIDICNIPVFHDDQHGTAIICSAGFINGLEITGKKVEDIKVVFNGAGAAGISCAKLLVSLGVKYENLAMCDSKGVIYKGRKEGMNKYKEIFALETEHRTLEDVIKGADVFIGVSQKDVVTAEMLLSMANDPMVFAMANPDPEITYELATATRDDVIMATGRSDYPNQINNVLGFPFIFRGALDVGAIKISEGMKLAAARALADLARQPVPEVVKKAYNGKTFAFGKEYIVPKPFDPKVIEWESVAVAKAAIEEGLATININDWEAYAASLRKRMEKFWCECTMDN</sequence>
<feature type="domain" description="Malic enzyme NAD-binding" evidence="8">
    <location>
        <begin position="162"/>
        <end position="399"/>
    </location>
</feature>
<evidence type="ECO:0000256" key="5">
    <source>
        <dbReference type="PIRSR" id="PIRSR000106-1"/>
    </source>
</evidence>